<keyword evidence="4" id="KW-0012">Acyltransferase</keyword>
<accession>F0R4J3</accession>
<keyword evidence="2 5" id="KW-0808">Transferase</keyword>
<dbReference type="HOGENOM" id="CLU_051638_7_1_10"/>
<dbReference type="AlphaFoldDB" id="F0R4J3"/>
<reference evidence="5 6" key="1">
    <citation type="journal article" date="2011" name="Stand. Genomic Sci.">
        <title>Complete genome sequence of Bacteroides salanitronis type strain (BL78).</title>
        <authorList>
            <person name="Gronow S."/>
            <person name="Held B."/>
            <person name="Lucas S."/>
            <person name="Lapidus A."/>
            <person name="Del Rio T.G."/>
            <person name="Nolan M."/>
            <person name="Tice H."/>
            <person name="Deshpande S."/>
            <person name="Cheng J.F."/>
            <person name="Pitluck S."/>
            <person name="Liolios K."/>
            <person name="Pagani I."/>
            <person name="Ivanova N."/>
            <person name="Mavromatis K."/>
            <person name="Pati A."/>
            <person name="Tapia R."/>
            <person name="Han C."/>
            <person name="Goodwin L."/>
            <person name="Chen A."/>
            <person name="Palaniappan K."/>
            <person name="Land M."/>
            <person name="Hauser L."/>
            <person name="Chang Y.J."/>
            <person name="Jeffries C.D."/>
            <person name="Brambilla E.M."/>
            <person name="Rohde M."/>
            <person name="Goker M."/>
            <person name="Detter J.C."/>
            <person name="Woyke T."/>
            <person name="Bristow J."/>
            <person name="Markowitz V."/>
            <person name="Hugenholtz P."/>
            <person name="Kyrpides N.C."/>
            <person name="Klenk H.P."/>
            <person name="Eisen J.A."/>
        </authorList>
    </citation>
    <scope>NUCLEOTIDE SEQUENCE [LARGE SCALE GENOMIC DNA]</scope>
    <source>
        <strain evidence="5 6">DSM 18170</strain>
    </source>
</reference>
<dbReference type="Proteomes" id="UP000007486">
    <property type="component" value="Chromosome"/>
</dbReference>
<comment type="similarity">
    <text evidence="1">Belongs to the transferase hexapeptide repeat family.</text>
</comment>
<dbReference type="STRING" id="667015.Bacsa_0070"/>
<evidence type="ECO:0000313" key="6">
    <source>
        <dbReference type="Proteomes" id="UP000007486"/>
    </source>
</evidence>
<proteinExistence type="inferred from homology"/>
<dbReference type="SUPFAM" id="SSF51161">
    <property type="entry name" value="Trimeric LpxA-like enzymes"/>
    <property type="match status" value="1"/>
</dbReference>
<dbReference type="InterPro" id="IPR001451">
    <property type="entry name" value="Hexapep"/>
</dbReference>
<dbReference type="PANTHER" id="PTHR23416:SF23">
    <property type="entry name" value="ACETYLTRANSFERASE C18B11.09C-RELATED"/>
    <property type="match status" value="1"/>
</dbReference>
<dbReference type="RefSeq" id="WP_013616145.1">
    <property type="nucleotide sequence ID" value="NC_015164.1"/>
</dbReference>
<evidence type="ECO:0000256" key="1">
    <source>
        <dbReference type="ARBA" id="ARBA00007274"/>
    </source>
</evidence>
<sequence length="174" mass="18994">MYHQVKFDPKECYFNGRTYLNLGKGCKVSIGDDFIANSGIMAAIDCGNGCKICVRDNATLTIGEHSGMTNTIIQCYERIQIGHHVNIGAGCLIMDTNFHSTDWHKRLDRQKDIENPRNAPITIGDVVFIGARSIICKGVTIGDHAMIAAGSVVVDDVPANEVWGGNPAKFIKKI</sequence>
<dbReference type="InterPro" id="IPR051159">
    <property type="entry name" value="Hexapeptide_acetyltransf"/>
</dbReference>
<dbReference type="Pfam" id="PF14602">
    <property type="entry name" value="Hexapep_2"/>
    <property type="match status" value="1"/>
</dbReference>
<keyword evidence="3" id="KW-0677">Repeat</keyword>
<dbReference type="OrthoDB" id="9812571at2"/>
<dbReference type="PROSITE" id="PS00101">
    <property type="entry name" value="HEXAPEP_TRANSFERASES"/>
    <property type="match status" value="1"/>
</dbReference>
<name>F0R4J3_PHOSB</name>
<evidence type="ECO:0000256" key="4">
    <source>
        <dbReference type="ARBA" id="ARBA00023315"/>
    </source>
</evidence>
<gene>
    <name evidence="5" type="ordered locus">Bacsa_0070</name>
</gene>
<evidence type="ECO:0000256" key="3">
    <source>
        <dbReference type="ARBA" id="ARBA00022737"/>
    </source>
</evidence>
<organism evidence="5 6">
    <name type="scientific">Phocaeicola salanitronis (strain DSM 18170 / JCM 13657 / CCUG 60908 / BL78)</name>
    <name type="common">Bacteroides salanitronis</name>
    <dbReference type="NCBI Taxonomy" id="667015"/>
    <lineage>
        <taxon>Bacteria</taxon>
        <taxon>Pseudomonadati</taxon>
        <taxon>Bacteroidota</taxon>
        <taxon>Bacteroidia</taxon>
        <taxon>Bacteroidales</taxon>
        <taxon>Bacteroidaceae</taxon>
        <taxon>Phocaeicola</taxon>
    </lineage>
</organism>
<keyword evidence="6" id="KW-1185">Reference proteome</keyword>
<evidence type="ECO:0000256" key="2">
    <source>
        <dbReference type="ARBA" id="ARBA00022679"/>
    </source>
</evidence>
<dbReference type="EMBL" id="CP002530">
    <property type="protein sequence ID" value="ADY34683.1"/>
    <property type="molecule type" value="Genomic_DNA"/>
</dbReference>
<dbReference type="Gene3D" id="2.160.10.10">
    <property type="entry name" value="Hexapeptide repeat proteins"/>
    <property type="match status" value="1"/>
</dbReference>
<evidence type="ECO:0000313" key="5">
    <source>
        <dbReference type="EMBL" id="ADY34683.1"/>
    </source>
</evidence>
<dbReference type="eggNOG" id="COG0110">
    <property type="taxonomic scope" value="Bacteria"/>
</dbReference>
<dbReference type="InterPro" id="IPR011004">
    <property type="entry name" value="Trimer_LpxA-like_sf"/>
</dbReference>
<dbReference type="GO" id="GO:0008374">
    <property type="term" value="F:O-acyltransferase activity"/>
    <property type="evidence" value="ECO:0007669"/>
    <property type="project" value="TreeGrafter"/>
</dbReference>
<dbReference type="InterPro" id="IPR018357">
    <property type="entry name" value="Hexapep_transf_CS"/>
</dbReference>
<protein>
    <submittedName>
        <fullName evidence="5">Transferase hexapeptide repeat containing protein</fullName>
    </submittedName>
</protein>
<dbReference type="KEGG" id="bsa:Bacsa_0070"/>
<dbReference type="CDD" id="cd04647">
    <property type="entry name" value="LbH_MAT_like"/>
    <property type="match status" value="1"/>
</dbReference>
<dbReference type="GO" id="GO:0005829">
    <property type="term" value="C:cytosol"/>
    <property type="evidence" value="ECO:0007669"/>
    <property type="project" value="TreeGrafter"/>
</dbReference>
<dbReference type="PANTHER" id="PTHR23416">
    <property type="entry name" value="SIALIC ACID SYNTHASE-RELATED"/>
    <property type="match status" value="1"/>
</dbReference>